<accession>R7YCP1</accession>
<proteinExistence type="predicted"/>
<dbReference type="PATRIC" id="fig|1316928.3.peg.1111"/>
<sequence>MLLMHLSAQFDIRFRERAQYLKLILCLGHRLKATTRIQRVLTHARGQTTEQVMPVCEIHGFQFALFVTKSQSTLATGERRSYGVVGVVRLRTEVPGYVPAGLSTHVGSPSMLNWLNLSPEPPHQSFGLSMNSGAS</sequence>
<evidence type="ECO:0000313" key="2">
    <source>
        <dbReference type="Proteomes" id="UP000013569"/>
    </source>
</evidence>
<protein>
    <submittedName>
        <fullName evidence="1">Uncharacterized protein</fullName>
    </submittedName>
</protein>
<dbReference type="Proteomes" id="UP000013569">
    <property type="component" value="Unassembled WGS sequence"/>
</dbReference>
<gene>
    <name evidence="1" type="ORF">GTC6_05542</name>
</gene>
<dbReference type="EMBL" id="AQPW01000004">
    <property type="protein sequence ID" value="EON33805.1"/>
    <property type="molecule type" value="Genomic_DNA"/>
</dbReference>
<name>R7YCP1_9ACTN</name>
<evidence type="ECO:0000313" key="1">
    <source>
        <dbReference type="EMBL" id="EON33805.1"/>
    </source>
</evidence>
<organism evidence="1 2">
    <name type="scientific">Gordonia terrae C-6</name>
    <dbReference type="NCBI Taxonomy" id="1316928"/>
    <lineage>
        <taxon>Bacteria</taxon>
        <taxon>Bacillati</taxon>
        <taxon>Actinomycetota</taxon>
        <taxon>Actinomycetes</taxon>
        <taxon>Mycobacteriales</taxon>
        <taxon>Gordoniaceae</taxon>
        <taxon>Gordonia</taxon>
    </lineage>
</organism>
<dbReference type="AlphaFoldDB" id="R7YCP1"/>
<reference evidence="1 2" key="1">
    <citation type="journal article" date="2013" name="Genome Announc.">
        <title>Draft Genome Sequence of a Benzothiophene-Desulfurizing Bacterium, Gordona terrae Strain C-6.</title>
        <authorList>
            <person name="Wang W."/>
            <person name="Ma T."/>
            <person name="Ren Y."/>
            <person name="Li G."/>
        </authorList>
    </citation>
    <scope>NUCLEOTIDE SEQUENCE [LARGE SCALE GENOMIC DNA]</scope>
    <source>
        <strain evidence="1 2">C-6</strain>
    </source>
</reference>
<comment type="caution">
    <text evidence="1">The sequence shown here is derived from an EMBL/GenBank/DDBJ whole genome shotgun (WGS) entry which is preliminary data.</text>
</comment>